<name>A0A5J9U9P1_9POAL</name>
<organism evidence="1 2">
    <name type="scientific">Eragrostis curvula</name>
    <name type="common">weeping love grass</name>
    <dbReference type="NCBI Taxonomy" id="38414"/>
    <lineage>
        <taxon>Eukaryota</taxon>
        <taxon>Viridiplantae</taxon>
        <taxon>Streptophyta</taxon>
        <taxon>Embryophyta</taxon>
        <taxon>Tracheophyta</taxon>
        <taxon>Spermatophyta</taxon>
        <taxon>Magnoliopsida</taxon>
        <taxon>Liliopsida</taxon>
        <taxon>Poales</taxon>
        <taxon>Poaceae</taxon>
        <taxon>PACMAD clade</taxon>
        <taxon>Chloridoideae</taxon>
        <taxon>Eragrostideae</taxon>
        <taxon>Eragrostidinae</taxon>
        <taxon>Eragrostis</taxon>
    </lineage>
</organism>
<evidence type="ECO:0000313" key="1">
    <source>
        <dbReference type="EMBL" id="TVU19911.1"/>
    </source>
</evidence>
<feature type="non-terminal residue" evidence="1">
    <location>
        <position position="1"/>
    </location>
</feature>
<keyword evidence="2" id="KW-1185">Reference proteome</keyword>
<gene>
    <name evidence="1" type="ORF">EJB05_36093</name>
</gene>
<comment type="caution">
    <text evidence="1">The sequence shown here is derived from an EMBL/GenBank/DDBJ whole genome shotgun (WGS) entry which is preliminary data.</text>
</comment>
<dbReference type="EMBL" id="RWGY01000029">
    <property type="protein sequence ID" value="TVU19911.1"/>
    <property type="molecule type" value="Genomic_DNA"/>
</dbReference>
<protein>
    <submittedName>
        <fullName evidence="1">Uncharacterized protein</fullName>
    </submittedName>
</protein>
<sequence length="83" mass="9096">MSDRGTVRAFDFTMSRAAAHQETNQSSPSAFGHPLMKLAAAHTSGNKKHRCPRGKDRHLCCANLFIPHELQVMAFGGSLTMNI</sequence>
<dbReference type="Proteomes" id="UP000324897">
    <property type="component" value="Chromosome 7"/>
</dbReference>
<dbReference type="Gramene" id="TVU19911">
    <property type="protein sequence ID" value="TVU19911"/>
    <property type="gene ID" value="EJB05_36093"/>
</dbReference>
<reference evidence="1 2" key="1">
    <citation type="journal article" date="2019" name="Sci. Rep.">
        <title>A high-quality genome of Eragrostis curvula grass provides insights into Poaceae evolution and supports new strategies to enhance forage quality.</title>
        <authorList>
            <person name="Carballo J."/>
            <person name="Santos B.A.C.M."/>
            <person name="Zappacosta D."/>
            <person name="Garbus I."/>
            <person name="Selva J.P."/>
            <person name="Gallo C.A."/>
            <person name="Diaz A."/>
            <person name="Albertini E."/>
            <person name="Caccamo M."/>
            <person name="Echenique V."/>
        </authorList>
    </citation>
    <scope>NUCLEOTIDE SEQUENCE [LARGE SCALE GENOMIC DNA]</scope>
    <source>
        <strain evidence="2">cv. Victoria</strain>
        <tissue evidence="1">Leaf</tissue>
    </source>
</reference>
<accession>A0A5J9U9P1</accession>
<evidence type="ECO:0000313" key="2">
    <source>
        <dbReference type="Proteomes" id="UP000324897"/>
    </source>
</evidence>
<proteinExistence type="predicted"/>
<dbReference type="AlphaFoldDB" id="A0A5J9U9P1"/>